<evidence type="ECO:0000313" key="2">
    <source>
        <dbReference type="EMBL" id="KAF5340192.1"/>
    </source>
</evidence>
<accession>A0A8H5CGM0</accession>
<sequence>MELLNAPTDREFWRVFKRLWCASSFETVDFTAEELRVVFEARMNPIVPTPSSFDSERLRLNQIAAAVSLQGTTPDDTPLQSFSRWLVLGDIEKGKLRIRQKLDSATGEDQVSYRDIFDMDNECLLELCNRCLELGGAPSSWLRKRLSDEQQCAAVDKAVSDRRPLYAAFVDLTNAFPATEHSTLWLKLRRLGAGGRMFDWLRWLYGEMSYVVSHGGETSTPFKSSVGILIGDMCSPVLWALYMSDLPQFIPQDGDDVELSGVAVTNVEQADDVLLMSTSEEGLRKKVEGIYRWCSVNFMLFNETKSVVLVFGRSAKKEVFEWGDGGEMAIRDEVTYLGFQLSTRAAARSKLGTGIFRKHYDVKEKAAARIAGAICGVERLTGPLPVAIATRLYMALIDPHLTHGADVVVDNNARAVSKLVEVQKLFIRRTMGLGPRSSANILFTETGLIPLRVRRVCLLLRYILYVLEAPAGLVKSALREAVALDFAGRVSWVTSLRWAVSALPFECTFPDPNGLLQVEEIATLLEEVEGGVGKWLQGRLDANPKLSLLHGRREPDVDGALTVKMPLKLRYYLRVAHPGHRRALTRVLLSEHRYAVEALQWTRPVGRRLCRFCGAKVETVEHLWMWCMKRPELCAARKEFMSDVWRAATAAERARLVELDIDAGAQLVWLLTSRDWVSIVASFAYSIERLVEKVKIPPEPRRRG</sequence>
<dbReference type="PANTHER" id="PTHR47027:SF20">
    <property type="entry name" value="REVERSE TRANSCRIPTASE-LIKE PROTEIN WITH RNA-DIRECTED DNA POLYMERASE DOMAIN"/>
    <property type="match status" value="1"/>
</dbReference>
<dbReference type="Proteomes" id="UP000541558">
    <property type="component" value="Unassembled WGS sequence"/>
</dbReference>
<proteinExistence type="predicted"/>
<organism evidence="2 3">
    <name type="scientific">Ephemerocybe angulata</name>
    <dbReference type="NCBI Taxonomy" id="980116"/>
    <lineage>
        <taxon>Eukaryota</taxon>
        <taxon>Fungi</taxon>
        <taxon>Dikarya</taxon>
        <taxon>Basidiomycota</taxon>
        <taxon>Agaricomycotina</taxon>
        <taxon>Agaricomycetes</taxon>
        <taxon>Agaricomycetidae</taxon>
        <taxon>Agaricales</taxon>
        <taxon>Agaricineae</taxon>
        <taxon>Psathyrellaceae</taxon>
        <taxon>Ephemerocybe</taxon>
    </lineage>
</organism>
<dbReference type="AlphaFoldDB" id="A0A8H5CGM0"/>
<dbReference type="Pfam" id="PF00078">
    <property type="entry name" value="RVT_1"/>
    <property type="match status" value="1"/>
</dbReference>
<dbReference type="InterPro" id="IPR000477">
    <property type="entry name" value="RT_dom"/>
</dbReference>
<dbReference type="EMBL" id="JAACJK010000004">
    <property type="protein sequence ID" value="KAF5340192.1"/>
    <property type="molecule type" value="Genomic_DNA"/>
</dbReference>
<dbReference type="PANTHER" id="PTHR47027">
    <property type="entry name" value="REVERSE TRANSCRIPTASE DOMAIN-CONTAINING PROTEIN"/>
    <property type="match status" value="1"/>
</dbReference>
<evidence type="ECO:0000313" key="3">
    <source>
        <dbReference type="Proteomes" id="UP000541558"/>
    </source>
</evidence>
<feature type="domain" description="Reverse transcriptase" evidence="1">
    <location>
        <begin position="1"/>
        <end position="341"/>
    </location>
</feature>
<keyword evidence="3" id="KW-1185">Reference proteome</keyword>
<evidence type="ECO:0000259" key="1">
    <source>
        <dbReference type="PROSITE" id="PS50878"/>
    </source>
</evidence>
<reference evidence="2 3" key="1">
    <citation type="journal article" date="2020" name="ISME J.">
        <title>Uncovering the hidden diversity of litter-decomposition mechanisms in mushroom-forming fungi.</title>
        <authorList>
            <person name="Floudas D."/>
            <person name="Bentzer J."/>
            <person name="Ahren D."/>
            <person name="Johansson T."/>
            <person name="Persson P."/>
            <person name="Tunlid A."/>
        </authorList>
    </citation>
    <scope>NUCLEOTIDE SEQUENCE [LARGE SCALE GENOMIC DNA]</scope>
    <source>
        <strain evidence="2 3">CBS 175.51</strain>
    </source>
</reference>
<dbReference type="PROSITE" id="PS50878">
    <property type="entry name" value="RT_POL"/>
    <property type="match status" value="1"/>
</dbReference>
<gene>
    <name evidence="2" type="ORF">D9611_007876</name>
</gene>
<dbReference type="OrthoDB" id="3051324at2759"/>
<name>A0A8H5CGM0_9AGAR</name>
<protein>
    <recommendedName>
        <fullName evidence="1">Reverse transcriptase domain-containing protein</fullName>
    </recommendedName>
</protein>
<comment type="caution">
    <text evidence="2">The sequence shown here is derived from an EMBL/GenBank/DDBJ whole genome shotgun (WGS) entry which is preliminary data.</text>
</comment>